<reference evidence="15" key="1">
    <citation type="journal article" date="2023" name="Nat. Commun.">
        <title>Diploid and tetraploid genomes of Acorus and the evolution of monocots.</title>
        <authorList>
            <person name="Ma L."/>
            <person name="Liu K.W."/>
            <person name="Li Z."/>
            <person name="Hsiao Y.Y."/>
            <person name="Qi Y."/>
            <person name="Fu T."/>
            <person name="Tang G.D."/>
            <person name="Zhang D."/>
            <person name="Sun W.H."/>
            <person name="Liu D.K."/>
            <person name="Li Y."/>
            <person name="Chen G.Z."/>
            <person name="Liu X.D."/>
            <person name="Liao X.Y."/>
            <person name="Jiang Y.T."/>
            <person name="Yu X."/>
            <person name="Hao Y."/>
            <person name="Huang J."/>
            <person name="Zhao X.W."/>
            <person name="Ke S."/>
            <person name="Chen Y.Y."/>
            <person name="Wu W.L."/>
            <person name="Hsu J.L."/>
            <person name="Lin Y.F."/>
            <person name="Huang M.D."/>
            <person name="Li C.Y."/>
            <person name="Huang L."/>
            <person name="Wang Z.W."/>
            <person name="Zhao X."/>
            <person name="Zhong W.Y."/>
            <person name="Peng D.H."/>
            <person name="Ahmad S."/>
            <person name="Lan S."/>
            <person name="Zhang J.S."/>
            <person name="Tsai W.C."/>
            <person name="Van de Peer Y."/>
            <person name="Liu Z.J."/>
        </authorList>
    </citation>
    <scope>NUCLEOTIDE SEQUENCE</scope>
    <source>
        <strain evidence="15">SCP</strain>
    </source>
</reference>
<comment type="pathway">
    <text evidence="2">Glycan metabolism.</text>
</comment>
<keyword evidence="16" id="KW-1185">Reference proteome</keyword>
<dbReference type="AlphaFoldDB" id="A0AAV9B7Z0"/>
<comment type="caution">
    <text evidence="15">The sequence shown here is derived from an EMBL/GenBank/DDBJ whole genome shotgun (WGS) entry which is preliminary data.</text>
</comment>
<evidence type="ECO:0000256" key="1">
    <source>
        <dbReference type="ARBA" id="ARBA00004606"/>
    </source>
</evidence>
<organism evidence="15 16">
    <name type="scientific">Acorus gramineus</name>
    <name type="common">Dwarf sweet flag</name>
    <dbReference type="NCBI Taxonomy" id="55184"/>
    <lineage>
        <taxon>Eukaryota</taxon>
        <taxon>Viridiplantae</taxon>
        <taxon>Streptophyta</taxon>
        <taxon>Embryophyta</taxon>
        <taxon>Tracheophyta</taxon>
        <taxon>Spermatophyta</taxon>
        <taxon>Magnoliopsida</taxon>
        <taxon>Liliopsida</taxon>
        <taxon>Acoraceae</taxon>
        <taxon>Acorus</taxon>
    </lineage>
</organism>
<accession>A0AAV9B7Z0</accession>
<name>A0AAV9B7Z0_ACOGR</name>
<dbReference type="Proteomes" id="UP001179952">
    <property type="component" value="Unassembled WGS sequence"/>
</dbReference>
<evidence type="ECO:0000256" key="11">
    <source>
        <dbReference type="ARBA" id="ARBA00023253"/>
    </source>
</evidence>
<keyword evidence="7" id="KW-0735">Signal-anchor</keyword>
<evidence type="ECO:0000256" key="3">
    <source>
        <dbReference type="ARBA" id="ARBA00007737"/>
    </source>
</evidence>
<gene>
    <name evidence="15" type="ORF">QJS04_geneDACA007637</name>
</gene>
<dbReference type="PANTHER" id="PTHR31741:SF4">
    <property type="entry name" value="O-FUCOSYLTRANSFERASE 28"/>
    <property type="match status" value="1"/>
</dbReference>
<keyword evidence="8 14" id="KW-1133">Transmembrane helix</keyword>
<comment type="similarity">
    <text evidence="3">Belongs to the glycosyltransferase GT106 family.</text>
</comment>
<dbReference type="GO" id="GO:0016020">
    <property type="term" value="C:membrane"/>
    <property type="evidence" value="ECO:0007669"/>
    <property type="project" value="UniProtKB-SubCell"/>
</dbReference>
<evidence type="ECO:0000256" key="13">
    <source>
        <dbReference type="ARBA" id="ARBA00030350"/>
    </source>
</evidence>
<evidence type="ECO:0000256" key="4">
    <source>
        <dbReference type="ARBA" id="ARBA00022676"/>
    </source>
</evidence>
<dbReference type="GO" id="GO:0005737">
    <property type="term" value="C:cytoplasm"/>
    <property type="evidence" value="ECO:0007669"/>
    <property type="project" value="TreeGrafter"/>
</dbReference>
<evidence type="ECO:0000313" key="16">
    <source>
        <dbReference type="Proteomes" id="UP001179952"/>
    </source>
</evidence>
<dbReference type="GO" id="GO:0016757">
    <property type="term" value="F:glycosyltransferase activity"/>
    <property type="evidence" value="ECO:0007669"/>
    <property type="project" value="UniProtKB-KW"/>
</dbReference>
<proteinExistence type="inferred from homology"/>
<reference evidence="15" key="2">
    <citation type="submission" date="2023-06" db="EMBL/GenBank/DDBJ databases">
        <authorList>
            <person name="Ma L."/>
            <person name="Liu K.-W."/>
            <person name="Li Z."/>
            <person name="Hsiao Y.-Y."/>
            <person name="Qi Y."/>
            <person name="Fu T."/>
            <person name="Tang G."/>
            <person name="Zhang D."/>
            <person name="Sun W.-H."/>
            <person name="Liu D.-K."/>
            <person name="Li Y."/>
            <person name="Chen G.-Z."/>
            <person name="Liu X.-D."/>
            <person name="Liao X.-Y."/>
            <person name="Jiang Y.-T."/>
            <person name="Yu X."/>
            <person name="Hao Y."/>
            <person name="Huang J."/>
            <person name="Zhao X.-W."/>
            <person name="Ke S."/>
            <person name="Chen Y.-Y."/>
            <person name="Wu W.-L."/>
            <person name="Hsu J.-L."/>
            <person name="Lin Y.-F."/>
            <person name="Huang M.-D."/>
            <person name="Li C.-Y."/>
            <person name="Huang L."/>
            <person name="Wang Z.-W."/>
            <person name="Zhao X."/>
            <person name="Zhong W.-Y."/>
            <person name="Peng D.-H."/>
            <person name="Ahmad S."/>
            <person name="Lan S."/>
            <person name="Zhang J.-S."/>
            <person name="Tsai W.-C."/>
            <person name="Van De Peer Y."/>
            <person name="Liu Z.-J."/>
        </authorList>
    </citation>
    <scope>NUCLEOTIDE SEQUENCE</scope>
    <source>
        <strain evidence="15">SCP</strain>
        <tissue evidence="15">Leaves</tissue>
    </source>
</reference>
<evidence type="ECO:0000256" key="12">
    <source>
        <dbReference type="ARBA" id="ARBA00023277"/>
    </source>
</evidence>
<keyword evidence="9 14" id="KW-0472">Membrane</keyword>
<dbReference type="InterPro" id="IPR024709">
    <property type="entry name" value="FucosylTrfase_pln"/>
</dbReference>
<evidence type="ECO:0000256" key="14">
    <source>
        <dbReference type="SAM" id="Phobius"/>
    </source>
</evidence>
<comment type="subcellular location">
    <subcellularLocation>
        <location evidence="1">Membrane</location>
        <topology evidence="1">Single-pass type II membrane protein</topology>
    </subcellularLocation>
</comment>
<keyword evidence="5" id="KW-0808">Transferase</keyword>
<dbReference type="InterPro" id="IPR019378">
    <property type="entry name" value="GDP-Fuc_O-FucTrfase"/>
</dbReference>
<keyword evidence="4" id="KW-0328">Glycosyltransferase</keyword>
<evidence type="ECO:0000256" key="6">
    <source>
        <dbReference type="ARBA" id="ARBA00022692"/>
    </source>
</evidence>
<evidence type="ECO:0000256" key="9">
    <source>
        <dbReference type="ARBA" id="ARBA00023136"/>
    </source>
</evidence>
<dbReference type="CDD" id="cd11299">
    <property type="entry name" value="O-FucT_plant"/>
    <property type="match status" value="1"/>
</dbReference>
<sequence length="601" mass="68099">MSGAIAGVNPTNPIVLSTGSPGLGTRRRVSDSVEEGLCDEDDDHHHHQSRRSGVLRRWRRLLGSVLFFTMFLLSASLWWCPVGVDRGGGGGRERILSAIAGKSSPDYAVEERSVEVFMMGRDVRRVAGGGREFEPDMRTPLPAIWRKPNSEGYRKCIKRPKDRYSKSCLRSLLNEQKQQKTILASHSDSTDSPSGKGYATDGYLVVNANGGLNQMRTGICDMVAIAKIMNATLVLPSLDHRSFWSDPSEFWDIFDVKHFMEILRDDIVIVDFLPRMLKSRKRVMKPPVSWSRASYYRGENKLLKKHKVIQYTHTDSRIANNLPSWIQKLRCRANYEALRFTEQIEGLGRKLVARLRTGSQPYIALHLRYEKDMLAFTGCSHGLTSAEHEELRSLRYATPHWKEKEIDAEVRRLEGGCPMTPRETAFLLKALGYPPTTNIYIVAGPIYGNNSMEALLAEYPNVYSHSTLATEEELAPFLAYQSRLAAVDYVVALASDVFLYTYDGNLAKAVQGHRMYEGFRTTIQPDRVNYVKLMDQLIGEEITWETFESEVIELHENRRGAPFIRKPGLLPKFEENFYANPYPGCICETKATAGTLRVTLR</sequence>
<evidence type="ECO:0000256" key="5">
    <source>
        <dbReference type="ARBA" id="ARBA00022679"/>
    </source>
</evidence>
<protein>
    <recommendedName>
        <fullName evidence="13">O-fucosyltransferase family protein</fullName>
    </recommendedName>
</protein>
<evidence type="ECO:0000313" key="15">
    <source>
        <dbReference type="EMBL" id="KAK1272194.1"/>
    </source>
</evidence>
<keyword evidence="6 14" id="KW-0812">Transmembrane</keyword>
<feature type="transmembrane region" description="Helical" evidence="14">
    <location>
        <begin position="61"/>
        <end position="79"/>
    </location>
</feature>
<keyword evidence="11" id="KW-0294">Fucose metabolism</keyword>
<evidence type="ECO:0000256" key="7">
    <source>
        <dbReference type="ARBA" id="ARBA00022968"/>
    </source>
</evidence>
<dbReference type="PANTHER" id="PTHR31741">
    <property type="entry name" value="OS02G0726500 PROTEIN-RELATED"/>
    <property type="match status" value="1"/>
</dbReference>
<evidence type="ECO:0000256" key="2">
    <source>
        <dbReference type="ARBA" id="ARBA00004881"/>
    </source>
</evidence>
<dbReference type="GO" id="GO:0006004">
    <property type="term" value="P:fucose metabolic process"/>
    <property type="evidence" value="ECO:0007669"/>
    <property type="project" value="UniProtKB-KW"/>
</dbReference>
<keyword evidence="10" id="KW-0325">Glycoprotein</keyword>
<dbReference type="EMBL" id="JAUJYN010000005">
    <property type="protein sequence ID" value="KAK1272194.1"/>
    <property type="molecule type" value="Genomic_DNA"/>
</dbReference>
<evidence type="ECO:0000256" key="8">
    <source>
        <dbReference type="ARBA" id="ARBA00022989"/>
    </source>
</evidence>
<keyword evidence="12" id="KW-0119">Carbohydrate metabolism</keyword>
<evidence type="ECO:0000256" key="10">
    <source>
        <dbReference type="ARBA" id="ARBA00023180"/>
    </source>
</evidence>
<dbReference type="Pfam" id="PF10250">
    <property type="entry name" value="O-FucT"/>
    <property type="match status" value="1"/>
</dbReference>